<dbReference type="RefSeq" id="WP_012231565.1">
    <property type="nucleotide sequence ID" value="NC_010161.1"/>
</dbReference>
<dbReference type="PANTHER" id="PTHR40266:SF2">
    <property type="entry name" value="TOXIN HIGB-1"/>
    <property type="match status" value="1"/>
</dbReference>
<dbReference type="HOGENOM" id="CLU_155111_0_0_5"/>
<accession>A9ISW4</accession>
<name>A9ISW4_BART1</name>
<organism evidence="1 2">
    <name type="scientific">Bartonella tribocorum (strain DSM 28219 / CCUG 45778 / CIP 105476 / IBS 506)</name>
    <dbReference type="NCBI Taxonomy" id="382640"/>
    <lineage>
        <taxon>Bacteria</taxon>
        <taxon>Pseudomonadati</taxon>
        <taxon>Pseudomonadota</taxon>
        <taxon>Alphaproteobacteria</taxon>
        <taxon>Hyphomicrobiales</taxon>
        <taxon>Bartonellaceae</taxon>
        <taxon>Bartonella</taxon>
    </lineage>
</organism>
<protein>
    <recommendedName>
        <fullName evidence="3">Killer protein</fullName>
    </recommendedName>
</protein>
<evidence type="ECO:0008006" key="3">
    <source>
        <dbReference type="Google" id="ProtNLM"/>
    </source>
</evidence>
<dbReference type="SUPFAM" id="SSF143011">
    <property type="entry name" value="RelE-like"/>
    <property type="match status" value="1"/>
</dbReference>
<dbReference type="InterPro" id="IPR007711">
    <property type="entry name" value="HigB-1"/>
</dbReference>
<dbReference type="Proteomes" id="UP000001592">
    <property type="component" value="Chromosome"/>
</dbReference>
<proteinExistence type="predicted"/>
<evidence type="ECO:0000313" key="2">
    <source>
        <dbReference type="Proteomes" id="UP000001592"/>
    </source>
</evidence>
<dbReference type="Pfam" id="PF05015">
    <property type="entry name" value="HigB-like_toxin"/>
    <property type="match status" value="1"/>
</dbReference>
<dbReference type="EMBL" id="AM260525">
    <property type="protein sequence ID" value="CAK01348.1"/>
    <property type="molecule type" value="Genomic_DNA"/>
</dbReference>
<keyword evidence="2" id="KW-1185">Reference proteome</keyword>
<dbReference type="InterPro" id="IPR035093">
    <property type="entry name" value="RelE/ParE_toxin_dom_sf"/>
</dbReference>
<dbReference type="AlphaFoldDB" id="A9ISW4"/>
<sequence length="93" mass="10640">MAIVSFKHKGLKLFFETGSHKGIQSAHAKKLANILVILDTISSPEQVTIKSYRLHALTGDLKGYWSMRVSANWRVTFRFIGTDIELVDYQDYH</sequence>
<evidence type="ECO:0000313" key="1">
    <source>
        <dbReference type="EMBL" id="CAK01348.1"/>
    </source>
</evidence>
<dbReference type="eggNOG" id="COG3549">
    <property type="taxonomic scope" value="Bacteria"/>
</dbReference>
<dbReference type="Gene3D" id="3.30.2310.20">
    <property type="entry name" value="RelE-like"/>
    <property type="match status" value="1"/>
</dbReference>
<dbReference type="PANTHER" id="PTHR40266">
    <property type="entry name" value="TOXIN HIGB-1"/>
    <property type="match status" value="1"/>
</dbReference>
<gene>
    <name evidence="1" type="primary">vapD</name>
    <name evidence="1" type="ordered locus">BT_0951</name>
</gene>
<reference evidence="1 2" key="1">
    <citation type="journal article" date="2007" name="Nat. Genet.">
        <title>Genomic analysis of Bartonella identifies type IV secretion systems as host adaptability factors.</title>
        <authorList>
            <person name="Saenz H.L."/>
            <person name="Engel P."/>
            <person name="Stoeckli M.C."/>
            <person name="Lanz C."/>
            <person name="Raddatz G."/>
            <person name="Vayssier-Taussat M."/>
            <person name="Birtles R."/>
            <person name="Schuster S.C."/>
            <person name="Dehio C."/>
        </authorList>
    </citation>
    <scope>NUCLEOTIDE SEQUENCE [LARGE SCALE GENOMIC DNA]</scope>
    <source>
        <strain evidence="2">DSM 28219 / CCUG 45778 / CIP 105476 / IBS 506</strain>
    </source>
</reference>
<dbReference type="KEGG" id="btr:BT_0951"/>